<dbReference type="STRING" id="1423796.FC24_GL000651"/>
<gene>
    <name evidence="1" type="ORF">FC24_GL000651</name>
</gene>
<sequence>MTQIDLQRRYLQCVTFMITKLKMYVQGFRDYYQHYQALPTGKAADAERQALAVNFQRSLMNFKKLIHRFQALEVPVQYQQQHKLLVSLYQTYVTSLTTLAAALTDQKETASVEALQQRCQQSLVQIRTGLTTAYQLKQAF</sequence>
<dbReference type="EMBL" id="AYYI01000021">
    <property type="protein sequence ID" value="KRM99011.1"/>
    <property type="molecule type" value="Genomic_DNA"/>
</dbReference>
<evidence type="ECO:0008006" key="3">
    <source>
        <dbReference type="Google" id="ProtNLM"/>
    </source>
</evidence>
<keyword evidence="2" id="KW-1185">Reference proteome</keyword>
<dbReference type="AlphaFoldDB" id="A0A0R2DG40"/>
<reference evidence="1 2" key="1">
    <citation type="journal article" date="2015" name="Genome Announc.">
        <title>Expanding the biotechnology potential of lactobacilli through comparative genomics of 213 strains and associated genera.</title>
        <authorList>
            <person name="Sun Z."/>
            <person name="Harris H.M."/>
            <person name="McCann A."/>
            <person name="Guo C."/>
            <person name="Argimon S."/>
            <person name="Zhang W."/>
            <person name="Yang X."/>
            <person name="Jeffery I.B."/>
            <person name="Cooney J.C."/>
            <person name="Kagawa T.F."/>
            <person name="Liu W."/>
            <person name="Song Y."/>
            <person name="Salvetti E."/>
            <person name="Wrobel A."/>
            <person name="Rasinkangas P."/>
            <person name="Parkhill J."/>
            <person name="Rea M.C."/>
            <person name="O'Sullivan O."/>
            <person name="Ritari J."/>
            <person name="Douillard F.P."/>
            <person name="Paul Ross R."/>
            <person name="Yang R."/>
            <person name="Briner A.E."/>
            <person name="Felis G.E."/>
            <person name="de Vos W.M."/>
            <person name="Barrangou R."/>
            <person name="Klaenhammer T.R."/>
            <person name="Caufield P.W."/>
            <person name="Cui Y."/>
            <person name="Zhang H."/>
            <person name="O'Toole P.W."/>
        </authorList>
    </citation>
    <scope>NUCLEOTIDE SEQUENCE [LARGE SCALE GENOMIC DNA]</scope>
    <source>
        <strain evidence="1 2">DSM 20253</strain>
    </source>
</reference>
<dbReference type="RefSeq" id="WP_057873465.1">
    <property type="nucleotide sequence ID" value="NZ_AYYI01000021.1"/>
</dbReference>
<name>A0A0R2DG40_9LACO</name>
<dbReference type="OrthoDB" id="2290868at2"/>
<comment type="caution">
    <text evidence="1">The sequence shown here is derived from an EMBL/GenBank/DDBJ whole genome shotgun (WGS) entry which is preliminary data.</text>
</comment>
<dbReference type="Proteomes" id="UP000051638">
    <property type="component" value="Unassembled WGS sequence"/>
</dbReference>
<protein>
    <recommendedName>
        <fullName evidence="3">LXG domain-containing protein</fullName>
    </recommendedName>
</protein>
<evidence type="ECO:0000313" key="1">
    <source>
        <dbReference type="EMBL" id="KRM99011.1"/>
    </source>
</evidence>
<dbReference type="PATRIC" id="fig|1423796.3.peg.667"/>
<organism evidence="1 2">
    <name type="scientific">Loigolactobacillus rennini DSM 20253</name>
    <dbReference type="NCBI Taxonomy" id="1423796"/>
    <lineage>
        <taxon>Bacteria</taxon>
        <taxon>Bacillati</taxon>
        <taxon>Bacillota</taxon>
        <taxon>Bacilli</taxon>
        <taxon>Lactobacillales</taxon>
        <taxon>Lactobacillaceae</taxon>
        <taxon>Loigolactobacillus</taxon>
    </lineage>
</organism>
<evidence type="ECO:0000313" key="2">
    <source>
        <dbReference type="Proteomes" id="UP000051638"/>
    </source>
</evidence>
<accession>A0A0R2DG40</accession>
<proteinExistence type="predicted"/>